<feature type="domain" description="HEPN" evidence="2">
    <location>
        <begin position="15"/>
        <end position="130"/>
    </location>
</feature>
<evidence type="ECO:0000259" key="2">
    <source>
        <dbReference type="Pfam" id="PF05168"/>
    </source>
</evidence>
<name>A0A1F4USP4_UNCKA</name>
<dbReference type="Proteomes" id="UP000176444">
    <property type="component" value="Unassembled WGS sequence"/>
</dbReference>
<dbReference type="PANTHER" id="PTHR36565">
    <property type="entry name" value="UPF0332 PROTEIN TM_1000"/>
    <property type="match status" value="1"/>
</dbReference>
<evidence type="ECO:0000313" key="3">
    <source>
        <dbReference type="EMBL" id="OGC47991.1"/>
    </source>
</evidence>
<proteinExistence type="inferred from homology"/>
<gene>
    <name evidence="3" type="ORF">A2713_00550</name>
</gene>
<dbReference type="Gene3D" id="1.20.120.330">
    <property type="entry name" value="Nucleotidyltransferases domain 2"/>
    <property type="match status" value="1"/>
</dbReference>
<reference evidence="3 4" key="1">
    <citation type="journal article" date="2016" name="Nat. Commun.">
        <title>Thousands of microbial genomes shed light on interconnected biogeochemical processes in an aquifer system.</title>
        <authorList>
            <person name="Anantharaman K."/>
            <person name="Brown C.T."/>
            <person name="Hug L.A."/>
            <person name="Sharon I."/>
            <person name="Castelle C.J."/>
            <person name="Probst A.J."/>
            <person name="Thomas B.C."/>
            <person name="Singh A."/>
            <person name="Wilkins M.J."/>
            <person name="Karaoz U."/>
            <person name="Brodie E.L."/>
            <person name="Williams K.H."/>
            <person name="Hubbard S.S."/>
            <person name="Banfield J.F."/>
        </authorList>
    </citation>
    <scope>NUCLEOTIDE SEQUENCE [LARGE SCALE GENOMIC DNA]</scope>
</reference>
<evidence type="ECO:0000256" key="1">
    <source>
        <dbReference type="ARBA" id="ARBA00038248"/>
    </source>
</evidence>
<dbReference type="InterPro" id="IPR052226">
    <property type="entry name" value="UPF0332_toxin"/>
</dbReference>
<comment type="similarity">
    <text evidence="1">Belongs to the UPF0332 family.</text>
</comment>
<comment type="caution">
    <text evidence="3">The sequence shown here is derived from an EMBL/GenBank/DDBJ whole genome shotgun (WGS) entry which is preliminary data.</text>
</comment>
<evidence type="ECO:0000313" key="4">
    <source>
        <dbReference type="Proteomes" id="UP000176444"/>
    </source>
</evidence>
<sequence length="135" mass="15837">MVFKISSQNRKKQFKLLLAKAKERLKSAKVLIDKELYNDAVSRSYYGFFDAANAVLITKGLSAKTHSGVIVLFSKRFIKTQIIPVKYINFFRRAKEAREEADYEIFKKFNKEQALEIYNTAKEFVNYTEKHFFST</sequence>
<accession>A0A1F4USP4</accession>
<organism evidence="3 4">
    <name type="scientific">candidate division WWE3 bacterium RIFCSPHIGHO2_01_FULL_35_17</name>
    <dbReference type="NCBI Taxonomy" id="1802614"/>
    <lineage>
        <taxon>Bacteria</taxon>
        <taxon>Katanobacteria</taxon>
    </lineage>
</organism>
<dbReference type="PANTHER" id="PTHR36565:SF1">
    <property type="entry name" value="UPF0332 PROTEIN TM_1000"/>
    <property type="match status" value="1"/>
</dbReference>
<dbReference type="EMBL" id="MEUX01000003">
    <property type="protein sequence ID" value="OGC47991.1"/>
    <property type="molecule type" value="Genomic_DNA"/>
</dbReference>
<protein>
    <recommendedName>
        <fullName evidence="2">HEPN domain-containing protein</fullName>
    </recommendedName>
</protein>
<dbReference type="AlphaFoldDB" id="A0A1F4USP4"/>
<dbReference type="InterPro" id="IPR007842">
    <property type="entry name" value="HEPN_dom"/>
</dbReference>
<dbReference type="Pfam" id="PF05168">
    <property type="entry name" value="HEPN"/>
    <property type="match status" value="1"/>
</dbReference>